<dbReference type="GO" id="GO:0019843">
    <property type="term" value="F:rRNA binding"/>
    <property type="evidence" value="ECO:0007669"/>
    <property type="project" value="UniProtKB-UniRule"/>
</dbReference>
<dbReference type="GO" id="GO:0015935">
    <property type="term" value="C:small ribosomal subunit"/>
    <property type="evidence" value="ECO:0007669"/>
    <property type="project" value="InterPro"/>
</dbReference>
<feature type="domain" description="Small ribosomal subunit protein uS4 N-terminal" evidence="10">
    <location>
        <begin position="3"/>
        <end position="99"/>
    </location>
</feature>
<keyword evidence="5 7" id="KW-0687">Ribonucleoprotein</keyword>
<comment type="function">
    <text evidence="7">One of the primary rRNA binding proteins, it binds directly to 16S rRNA where it nucleates assembly of the body of the 30S subunit.</text>
</comment>
<evidence type="ECO:0000313" key="11">
    <source>
        <dbReference type="EMBL" id="OGK64432.1"/>
    </source>
</evidence>
<comment type="similarity">
    <text evidence="1 7 8">Belongs to the universal ribosomal protein uS4 family.</text>
</comment>
<evidence type="ECO:0000259" key="9">
    <source>
        <dbReference type="SMART" id="SM00363"/>
    </source>
</evidence>
<dbReference type="Pfam" id="PF01479">
    <property type="entry name" value="S4"/>
    <property type="match status" value="1"/>
</dbReference>
<dbReference type="NCBIfam" id="NF003717">
    <property type="entry name" value="PRK05327.1"/>
    <property type="match status" value="1"/>
</dbReference>
<dbReference type="GO" id="GO:0042274">
    <property type="term" value="P:ribosomal small subunit biogenesis"/>
    <property type="evidence" value="ECO:0007669"/>
    <property type="project" value="TreeGrafter"/>
</dbReference>
<proteinExistence type="inferred from homology"/>
<feature type="domain" description="RNA-binding S4" evidence="9">
    <location>
        <begin position="100"/>
        <end position="158"/>
    </location>
</feature>
<dbReference type="Gene3D" id="1.10.1050.10">
    <property type="entry name" value="Ribosomal Protein S4 Delta 41, Chain A, domain 1"/>
    <property type="match status" value="1"/>
</dbReference>
<evidence type="ECO:0000259" key="10">
    <source>
        <dbReference type="SMART" id="SM01390"/>
    </source>
</evidence>
<organism evidence="11 12">
    <name type="scientific">Candidatus Roizmanbacteria bacterium RIFOXYA1_FULL_41_12</name>
    <dbReference type="NCBI Taxonomy" id="1802082"/>
    <lineage>
        <taxon>Bacteria</taxon>
        <taxon>Candidatus Roizmaniibacteriota</taxon>
    </lineage>
</organism>
<dbReference type="SMART" id="SM00363">
    <property type="entry name" value="S4"/>
    <property type="match status" value="1"/>
</dbReference>
<name>A0A1F7K9A1_9BACT</name>
<accession>A0A1F7K9A1</accession>
<dbReference type="EMBL" id="MGBG01000021">
    <property type="protein sequence ID" value="OGK64432.1"/>
    <property type="molecule type" value="Genomic_DNA"/>
</dbReference>
<keyword evidence="2 7" id="KW-0699">rRNA-binding</keyword>
<dbReference type="AlphaFoldDB" id="A0A1F7K9A1"/>
<dbReference type="PROSITE" id="PS00632">
    <property type="entry name" value="RIBOSOMAL_S4"/>
    <property type="match status" value="1"/>
</dbReference>
<comment type="function">
    <text evidence="7">With S5 and S12 plays an important role in translational accuracy.</text>
</comment>
<dbReference type="GO" id="GO:0006412">
    <property type="term" value="P:translation"/>
    <property type="evidence" value="ECO:0007669"/>
    <property type="project" value="UniProtKB-UniRule"/>
</dbReference>
<evidence type="ECO:0000256" key="8">
    <source>
        <dbReference type="RuleBase" id="RU003699"/>
    </source>
</evidence>
<evidence type="ECO:0000256" key="1">
    <source>
        <dbReference type="ARBA" id="ARBA00007465"/>
    </source>
</evidence>
<comment type="caution">
    <text evidence="11">The sequence shown here is derived from an EMBL/GenBank/DDBJ whole genome shotgun (WGS) entry which is preliminary data.</text>
</comment>
<sequence>MGRLLKSKNKLARREGVDLSLKTFGTKSHASLLRRLTIIPGKKTVTKRMRKLSDFGKQLREKQKLKRIYGLSEKGLNRYFKKAIKSKGNTVEHLVKLLEYRLDNVLYRLRMAPTRASARQLVTHGHVEINGRKMNIPSQQIQKNDKIKFNNVKTEEIPYVKAILEEKNLQLPNWLKRSKNLGQVVGDLKVEEYVEPVNMSLVVEFYSKL</sequence>
<dbReference type="InterPro" id="IPR002942">
    <property type="entry name" value="S4_RNA-bd"/>
</dbReference>
<evidence type="ECO:0000256" key="5">
    <source>
        <dbReference type="ARBA" id="ARBA00023274"/>
    </source>
</evidence>
<dbReference type="GO" id="GO:0003735">
    <property type="term" value="F:structural constituent of ribosome"/>
    <property type="evidence" value="ECO:0007669"/>
    <property type="project" value="InterPro"/>
</dbReference>
<dbReference type="HAMAP" id="MF_01306_B">
    <property type="entry name" value="Ribosomal_uS4_B"/>
    <property type="match status" value="1"/>
</dbReference>
<dbReference type="Pfam" id="PF00163">
    <property type="entry name" value="Ribosomal_S4"/>
    <property type="match status" value="1"/>
</dbReference>
<dbReference type="InterPro" id="IPR005709">
    <property type="entry name" value="Ribosomal_uS4_bac-type"/>
</dbReference>
<dbReference type="SMART" id="SM01390">
    <property type="entry name" value="Ribosomal_S4"/>
    <property type="match status" value="1"/>
</dbReference>
<evidence type="ECO:0000256" key="3">
    <source>
        <dbReference type="ARBA" id="ARBA00022884"/>
    </source>
</evidence>
<dbReference type="InterPro" id="IPR018079">
    <property type="entry name" value="Ribosomal_uS4_CS"/>
</dbReference>
<evidence type="ECO:0000256" key="7">
    <source>
        <dbReference type="HAMAP-Rule" id="MF_01306"/>
    </source>
</evidence>
<keyword evidence="3 7" id="KW-0694">RNA-binding</keyword>
<protein>
    <recommendedName>
        <fullName evidence="6 7">Small ribosomal subunit protein uS4</fullName>
    </recommendedName>
</protein>
<dbReference type="PANTHER" id="PTHR11831">
    <property type="entry name" value="30S 40S RIBOSOMAL PROTEIN"/>
    <property type="match status" value="1"/>
</dbReference>
<dbReference type="InterPro" id="IPR001912">
    <property type="entry name" value="Ribosomal_uS4_N"/>
</dbReference>
<evidence type="ECO:0000256" key="2">
    <source>
        <dbReference type="ARBA" id="ARBA00022730"/>
    </source>
</evidence>
<dbReference type="PROSITE" id="PS50889">
    <property type="entry name" value="S4"/>
    <property type="match status" value="1"/>
</dbReference>
<dbReference type="FunFam" id="3.10.290.10:FF:000001">
    <property type="entry name" value="30S ribosomal protein S4"/>
    <property type="match status" value="1"/>
</dbReference>
<reference evidence="11 12" key="1">
    <citation type="journal article" date="2016" name="Nat. Commun.">
        <title>Thousands of microbial genomes shed light on interconnected biogeochemical processes in an aquifer system.</title>
        <authorList>
            <person name="Anantharaman K."/>
            <person name="Brown C.T."/>
            <person name="Hug L.A."/>
            <person name="Sharon I."/>
            <person name="Castelle C.J."/>
            <person name="Probst A.J."/>
            <person name="Thomas B.C."/>
            <person name="Singh A."/>
            <person name="Wilkins M.J."/>
            <person name="Karaoz U."/>
            <person name="Brodie E.L."/>
            <person name="Williams K.H."/>
            <person name="Hubbard S.S."/>
            <person name="Banfield J.F."/>
        </authorList>
    </citation>
    <scope>NUCLEOTIDE SEQUENCE [LARGE SCALE GENOMIC DNA]</scope>
</reference>
<keyword evidence="4 7" id="KW-0689">Ribosomal protein</keyword>
<dbReference type="CDD" id="cd00165">
    <property type="entry name" value="S4"/>
    <property type="match status" value="1"/>
</dbReference>
<dbReference type="NCBIfam" id="TIGR01017">
    <property type="entry name" value="rpsD_bact"/>
    <property type="match status" value="1"/>
</dbReference>
<dbReference type="SUPFAM" id="SSF55174">
    <property type="entry name" value="Alpha-L RNA-binding motif"/>
    <property type="match status" value="1"/>
</dbReference>
<evidence type="ECO:0000256" key="6">
    <source>
        <dbReference type="ARBA" id="ARBA00035254"/>
    </source>
</evidence>
<dbReference type="InterPro" id="IPR036986">
    <property type="entry name" value="S4_RNA-bd_sf"/>
</dbReference>
<dbReference type="Proteomes" id="UP000178450">
    <property type="component" value="Unassembled WGS sequence"/>
</dbReference>
<dbReference type="InterPro" id="IPR022801">
    <property type="entry name" value="Ribosomal_uS4"/>
</dbReference>
<gene>
    <name evidence="7" type="primary">rpsD</name>
    <name evidence="11" type="ORF">A2209_03915</name>
</gene>
<dbReference type="PANTHER" id="PTHR11831:SF4">
    <property type="entry name" value="SMALL RIBOSOMAL SUBUNIT PROTEIN US4M"/>
    <property type="match status" value="1"/>
</dbReference>
<evidence type="ECO:0000256" key="4">
    <source>
        <dbReference type="ARBA" id="ARBA00022980"/>
    </source>
</evidence>
<comment type="subunit">
    <text evidence="7">Part of the 30S ribosomal subunit. Contacts protein S5. The interaction surface between S4 and S5 is involved in control of translational fidelity.</text>
</comment>
<dbReference type="Gene3D" id="3.10.290.10">
    <property type="entry name" value="RNA-binding S4 domain"/>
    <property type="match status" value="1"/>
</dbReference>
<evidence type="ECO:0000313" key="12">
    <source>
        <dbReference type="Proteomes" id="UP000178450"/>
    </source>
</evidence>